<gene>
    <name evidence="2" type="ORF">CDL15_Pgr011281</name>
</gene>
<comment type="caution">
    <text evidence="2">The sequence shown here is derived from an EMBL/GenBank/DDBJ whole genome shotgun (WGS) entry which is preliminary data.</text>
</comment>
<dbReference type="EMBL" id="MTKT01004486">
    <property type="protein sequence ID" value="OWM71154.1"/>
    <property type="molecule type" value="Genomic_DNA"/>
</dbReference>
<feature type="region of interest" description="Disordered" evidence="1">
    <location>
        <begin position="1"/>
        <end position="47"/>
    </location>
</feature>
<dbReference type="AlphaFoldDB" id="A0A218WE71"/>
<organism evidence="2 3">
    <name type="scientific">Punica granatum</name>
    <name type="common">Pomegranate</name>
    <dbReference type="NCBI Taxonomy" id="22663"/>
    <lineage>
        <taxon>Eukaryota</taxon>
        <taxon>Viridiplantae</taxon>
        <taxon>Streptophyta</taxon>
        <taxon>Embryophyta</taxon>
        <taxon>Tracheophyta</taxon>
        <taxon>Spermatophyta</taxon>
        <taxon>Magnoliopsida</taxon>
        <taxon>eudicotyledons</taxon>
        <taxon>Gunneridae</taxon>
        <taxon>Pentapetalae</taxon>
        <taxon>rosids</taxon>
        <taxon>malvids</taxon>
        <taxon>Myrtales</taxon>
        <taxon>Lythraceae</taxon>
        <taxon>Punica</taxon>
    </lineage>
</organism>
<sequence length="171" mass="18519">MESGSTPGNPTETNSKWSSEEEEDLLDRSVTRAKNVEGGRSETVQEDEILEGNLMGKSALMETDMERRGVRFKPRSFNMGVSEVGGVRRLVDSEAMLVEEQSKGSETAVRSEGSGVVNFNSVIPASLDPDPDPGKKLPCAEAEKINESESFVTILEAHKPITCPFNAILGS</sequence>
<evidence type="ECO:0000313" key="2">
    <source>
        <dbReference type="EMBL" id="OWM71154.1"/>
    </source>
</evidence>
<proteinExistence type="predicted"/>
<accession>A0A218WE71</accession>
<protein>
    <submittedName>
        <fullName evidence="2">Uncharacterized protein</fullName>
    </submittedName>
</protein>
<evidence type="ECO:0000313" key="3">
    <source>
        <dbReference type="Proteomes" id="UP000197138"/>
    </source>
</evidence>
<feature type="compositionally biased region" description="Basic and acidic residues" evidence="1">
    <location>
        <begin position="26"/>
        <end position="40"/>
    </location>
</feature>
<reference evidence="3" key="1">
    <citation type="journal article" date="2017" name="Plant J.">
        <title>The pomegranate (Punica granatum L.) genome and the genomics of punicalagin biosynthesis.</title>
        <authorList>
            <person name="Qin G."/>
            <person name="Xu C."/>
            <person name="Ming R."/>
            <person name="Tang H."/>
            <person name="Guyot R."/>
            <person name="Kramer E.M."/>
            <person name="Hu Y."/>
            <person name="Yi X."/>
            <person name="Qi Y."/>
            <person name="Xu X."/>
            <person name="Gao Z."/>
            <person name="Pan H."/>
            <person name="Jian J."/>
            <person name="Tian Y."/>
            <person name="Yue Z."/>
            <person name="Xu Y."/>
        </authorList>
    </citation>
    <scope>NUCLEOTIDE SEQUENCE [LARGE SCALE GENOMIC DNA]</scope>
    <source>
        <strain evidence="3">cv. Dabenzi</strain>
    </source>
</reference>
<name>A0A218WE71_PUNGR</name>
<feature type="compositionally biased region" description="Polar residues" evidence="1">
    <location>
        <begin position="1"/>
        <end position="17"/>
    </location>
</feature>
<evidence type="ECO:0000256" key="1">
    <source>
        <dbReference type="SAM" id="MobiDB-lite"/>
    </source>
</evidence>
<dbReference type="Proteomes" id="UP000197138">
    <property type="component" value="Unassembled WGS sequence"/>
</dbReference>